<dbReference type="InterPro" id="IPR045002">
    <property type="entry name" value="Ech1-like"/>
</dbReference>
<evidence type="ECO:0000256" key="1">
    <source>
        <dbReference type="ARBA" id="ARBA00005254"/>
    </source>
</evidence>
<dbReference type="GO" id="GO:0016853">
    <property type="term" value="F:isomerase activity"/>
    <property type="evidence" value="ECO:0007669"/>
    <property type="project" value="InterPro"/>
</dbReference>
<sequence length="249" mass="25962">MRVTLDAPTCRNAQVPTMWAEMERLATTLPPEIRVVVLTGEGPAFSAGLDRGMLTPGGVDGEPDLLGLTADGPEALADLIETFQHGFTAWRECPALVVAAVQGPAIGAGFQLALAADLRIVATDVRFAMAEVTLGLVPDLGGTHALTSLVGPSRALELCLTGRSIDAHEAVATGIASLAVEPDQLDATVDDLVAAVLGAPENTMREMLGLFRGIESRTAAEQQRTERGAQARILCAMTAAMRGRTRPGA</sequence>
<name>H5UTK4_9MICO</name>
<dbReference type="PANTHER" id="PTHR43149:SF1">
    <property type="entry name" value="DELTA(3,5)-DELTA(2,4)-DIENOYL-COA ISOMERASE, MITOCHONDRIAL"/>
    <property type="match status" value="1"/>
</dbReference>
<dbReference type="STRING" id="1089455.MOPEL_096_00690"/>
<dbReference type="AlphaFoldDB" id="H5UTK4"/>
<dbReference type="Pfam" id="PF00378">
    <property type="entry name" value="ECH_1"/>
    <property type="match status" value="1"/>
</dbReference>
<dbReference type="PROSITE" id="PS00166">
    <property type="entry name" value="ENOYL_COA_HYDRATASE"/>
    <property type="match status" value="1"/>
</dbReference>
<dbReference type="Gene3D" id="3.90.226.10">
    <property type="entry name" value="2-enoyl-CoA Hydratase, Chain A, domain 1"/>
    <property type="match status" value="1"/>
</dbReference>
<dbReference type="Proteomes" id="UP000004367">
    <property type="component" value="Unassembled WGS sequence"/>
</dbReference>
<evidence type="ECO:0008006" key="5">
    <source>
        <dbReference type="Google" id="ProtNLM"/>
    </source>
</evidence>
<dbReference type="eggNOG" id="COG1024">
    <property type="taxonomic scope" value="Bacteria"/>
</dbReference>
<comment type="similarity">
    <text evidence="1 2">Belongs to the enoyl-CoA hydratase/isomerase family.</text>
</comment>
<accession>H5UTK4</accession>
<gene>
    <name evidence="3" type="ORF">MOPEL_096_00690</name>
</gene>
<reference evidence="3 4" key="1">
    <citation type="submission" date="2012-02" db="EMBL/GenBank/DDBJ databases">
        <title>Whole genome shotgun sequence of Mobilicoccus pelagius NBRC 104925.</title>
        <authorList>
            <person name="Yoshida Y."/>
            <person name="Hosoyama A."/>
            <person name="Tsuchikane K."/>
            <person name="Katsumata H."/>
            <person name="Yamazaki S."/>
            <person name="Fujita N."/>
        </authorList>
    </citation>
    <scope>NUCLEOTIDE SEQUENCE [LARGE SCALE GENOMIC DNA]</scope>
    <source>
        <strain evidence="3 4">NBRC 104925</strain>
    </source>
</reference>
<protein>
    <recommendedName>
        <fullName evidence="5">Enoyl-CoA hydratase</fullName>
    </recommendedName>
</protein>
<keyword evidence="4" id="KW-1185">Reference proteome</keyword>
<evidence type="ECO:0000313" key="3">
    <source>
        <dbReference type="EMBL" id="GAB49062.1"/>
    </source>
</evidence>
<dbReference type="InterPro" id="IPR029045">
    <property type="entry name" value="ClpP/crotonase-like_dom_sf"/>
</dbReference>
<dbReference type="EMBL" id="BAFE01000073">
    <property type="protein sequence ID" value="GAB49062.1"/>
    <property type="molecule type" value="Genomic_DNA"/>
</dbReference>
<dbReference type="PANTHER" id="PTHR43149">
    <property type="entry name" value="ENOYL-COA HYDRATASE"/>
    <property type="match status" value="1"/>
</dbReference>
<proteinExistence type="inferred from homology"/>
<dbReference type="InterPro" id="IPR001753">
    <property type="entry name" value="Enoyl-CoA_hydra/iso"/>
</dbReference>
<dbReference type="InterPro" id="IPR018376">
    <property type="entry name" value="Enoyl-CoA_hyd/isom_CS"/>
</dbReference>
<evidence type="ECO:0000313" key="4">
    <source>
        <dbReference type="Proteomes" id="UP000004367"/>
    </source>
</evidence>
<comment type="caution">
    <text evidence="3">The sequence shown here is derived from an EMBL/GenBank/DDBJ whole genome shotgun (WGS) entry which is preliminary data.</text>
</comment>
<dbReference type="SUPFAM" id="SSF52096">
    <property type="entry name" value="ClpP/crotonase"/>
    <property type="match status" value="1"/>
</dbReference>
<evidence type="ECO:0000256" key="2">
    <source>
        <dbReference type="RuleBase" id="RU003707"/>
    </source>
</evidence>
<dbReference type="CDD" id="cd06558">
    <property type="entry name" value="crotonase-like"/>
    <property type="match status" value="1"/>
</dbReference>
<organism evidence="3 4">
    <name type="scientific">Mobilicoccus pelagius NBRC 104925</name>
    <dbReference type="NCBI Taxonomy" id="1089455"/>
    <lineage>
        <taxon>Bacteria</taxon>
        <taxon>Bacillati</taxon>
        <taxon>Actinomycetota</taxon>
        <taxon>Actinomycetes</taxon>
        <taxon>Micrococcales</taxon>
        <taxon>Dermatophilaceae</taxon>
        <taxon>Mobilicoccus</taxon>
    </lineage>
</organism>